<keyword evidence="2" id="KW-1185">Reference proteome</keyword>
<sequence length="136" mass="15999">MNWKKPNWSKPKNESLYSVDSDHIFFVGWTGYKKRIELDVNPVNKFTVEFIKTISLQTRFNEFWQEGYQIPFNILSTIAPTRIFHQTCFTANTITAFLPTAKKQLFPQHLLQIGCDFIAVIDWPLVPFPRCAEQNR</sequence>
<gene>
    <name evidence="1" type="ORF">CEXT_719651</name>
</gene>
<name>A0AAV4W0A3_CAEEX</name>
<proteinExistence type="predicted"/>
<reference evidence="1 2" key="1">
    <citation type="submission" date="2021-06" db="EMBL/GenBank/DDBJ databases">
        <title>Caerostris extrusa draft genome.</title>
        <authorList>
            <person name="Kono N."/>
            <person name="Arakawa K."/>
        </authorList>
    </citation>
    <scope>NUCLEOTIDE SEQUENCE [LARGE SCALE GENOMIC DNA]</scope>
</reference>
<evidence type="ECO:0000313" key="1">
    <source>
        <dbReference type="EMBL" id="GIY75833.1"/>
    </source>
</evidence>
<organism evidence="1 2">
    <name type="scientific">Caerostris extrusa</name>
    <name type="common">Bark spider</name>
    <name type="synonym">Caerostris bankana</name>
    <dbReference type="NCBI Taxonomy" id="172846"/>
    <lineage>
        <taxon>Eukaryota</taxon>
        <taxon>Metazoa</taxon>
        <taxon>Ecdysozoa</taxon>
        <taxon>Arthropoda</taxon>
        <taxon>Chelicerata</taxon>
        <taxon>Arachnida</taxon>
        <taxon>Araneae</taxon>
        <taxon>Araneomorphae</taxon>
        <taxon>Entelegynae</taxon>
        <taxon>Araneoidea</taxon>
        <taxon>Araneidae</taxon>
        <taxon>Caerostris</taxon>
    </lineage>
</organism>
<dbReference type="AlphaFoldDB" id="A0AAV4W0A3"/>
<dbReference type="Proteomes" id="UP001054945">
    <property type="component" value="Unassembled WGS sequence"/>
</dbReference>
<comment type="caution">
    <text evidence="1">The sequence shown here is derived from an EMBL/GenBank/DDBJ whole genome shotgun (WGS) entry which is preliminary data.</text>
</comment>
<protein>
    <submittedName>
        <fullName evidence="1">Uncharacterized protein</fullName>
    </submittedName>
</protein>
<evidence type="ECO:0000313" key="2">
    <source>
        <dbReference type="Proteomes" id="UP001054945"/>
    </source>
</evidence>
<dbReference type="EMBL" id="BPLR01015396">
    <property type="protein sequence ID" value="GIY75833.1"/>
    <property type="molecule type" value="Genomic_DNA"/>
</dbReference>
<accession>A0AAV4W0A3</accession>